<evidence type="ECO:0000313" key="4">
    <source>
        <dbReference type="Proteomes" id="UP001519535"/>
    </source>
</evidence>
<keyword evidence="1" id="KW-0732">Signal</keyword>
<evidence type="ECO:0000259" key="2">
    <source>
        <dbReference type="Pfam" id="PF18914"/>
    </source>
</evidence>
<dbReference type="InterPro" id="IPR006311">
    <property type="entry name" value="TAT_signal"/>
</dbReference>
<evidence type="ECO:0000313" key="3">
    <source>
        <dbReference type="EMBL" id="MBS9532260.1"/>
    </source>
</evidence>
<keyword evidence="4" id="KW-1185">Reference proteome</keyword>
<gene>
    <name evidence="3" type="ORF">KIH27_01500</name>
</gene>
<dbReference type="PROSITE" id="PS51318">
    <property type="entry name" value="TAT"/>
    <property type="match status" value="1"/>
</dbReference>
<feature type="signal peptide" evidence="1">
    <location>
        <begin position="1"/>
        <end position="34"/>
    </location>
</feature>
<dbReference type="Pfam" id="PF18914">
    <property type="entry name" value="DUF5666"/>
    <property type="match status" value="1"/>
</dbReference>
<organism evidence="3 4">
    <name type="scientific">Mycolicibacter acidiphilus</name>
    <dbReference type="NCBI Taxonomy" id="2835306"/>
    <lineage>
        <taxon>Bacteria</taxon>
        <taxon>Bacillati</taxon>
        <taxon>Actinomycetota</taxon>
        <taxon>Actinomycetes</taxon>
        <taxon>Mycobacteriales</taxon>
        <taxon>Mycobacteriaceae</taxon>
        <taxon>Mycolicibacter</taxon>
    </lineage>
</organism>
<proteinExistence type="predicted"/>
<dbReference type="Proteomes" id="UP001519535">
    <property type="component" value="Unassembled WGS sequence"/>
</dbReference>
<protein>
    <recommendedName>
        <fullName evidence="2">DUF5666 domain-containing protein</fullName>
    </recommendedName>
</protein>
<dbReference type="RefSeq" id="WP_214091125.1">
    <property type="nucleotide sequence ID" value="NZ_JAHCLR010000001.1"/>
</dbReference>
<dbReference type="InterPro" id="IPR043724">
    <property type="entry name" value="DUF5666"/>
</dbReference>
<feature type="domain" description="DUF5666" evidence="2">
    <location>
        <begin position="133"/>
        <end position="198"/>
    </location>
</feature>
<name>A0ABS5RDA9_9MYCO</name>
<accession>A0ABS5RDA9</accession>
<reference evidence="3 4" key="1">
    <citation type="submission" date="2021-05" db="EMBL/GenBank/DDBJ databases">
        <title>Mycobacterium acidophilum sp. nov., an extremely acid-tolerant member of the genus Mycobacterium.</title>
        <authorList>
            <person name="Xia J."/>
        </authorList>
    </citation>
    <scope>NUCLEOTIDE SEQUENCE [LARGE SCALE GENOMIC DNA]</scope>
    <source>
        <strain evidence="3 4">M1</strain>
    </source>
</reference>
<feature type="chain" id="PRO_5045128480" description="DUF5666 domain-containing protein" evidence="1">
    <location>
        <begin position="35"/>
        <end position="214"/>
    </location>
</feature>
<dbReference type="EMBL" id="JAHCLR010000001">
    <property type="protein sequence ID" value="MBS9532260.1"/>
    <property type="molecule type" value="Genomic_DNA"/>
</dbReference>
<evidence type="ECO:0000256" key="1">
    <source>
        <dbReference type="SAM" id="SignalP"/>
    </source>
</evidence>
<comment type="caution">
    <text evidence="3">The sequence shown here is derived from an EMBL/GenBank/DDBJ whole genome shotgun (WGS) entry which is preliminary data.</text>
</comment>
<sequence>MSEHPRTPRFAGLALTGAAALSLAALAAPAPAHADDGSVIGQVTSVAGNSFDVAQPGGSATVTFTDATTASQAIPAQQAEITPGSCLKAGPTPDSAPADSGAITARWVMISTPVNGQCPQRPGAPTPVHHGVRGVVTAVDGDVITVTRPDNSTATVTVNEGTNFRRRVASSPHAVTQGQCVVARGTEGGDGALQAARVIFWAPPPSGHCPQPAG</sequence>